<dbReference type="EMBL" id="AP014959">
    <property type="protein sequence ID" value="BAS85688.1"/>
    <property type="molecule type" value="Genomic_DNA"/>
</dbReference>
<name>A0A0P0W213_ORYSJ</name>
<keyword evidence="3" id="KW-1185">Reference proteome</keyword>
<dbReference type="Proteomes" id="UP000059680">
    <property type="component" value="Chromosome 3"/>
</dbReference>
<dbReference type="InParanoid" id="A0A0P0W213"/>
<dbReference type="PaxDb" id="39947-A0A0P0W213"/>
<proteinExistence type="predicted"/>
<reference evidence="2 3" key="2">
    <citation type="journal article" date="2013" name="Plant Cell Physiol.">
        <title>Rice Annotation Project Database (RAP-DB): an integrative and interactive database for rice genomics.</title>
        <authorList>
            <person name="Sakai H."/>
            <person name="Lee S.S."/>
            <person name="Tanaka T."/>
            <person name="Numa H."/>
            <person name="Kim J."/>
            <person name="Kawahara Y."/>
            <person name="Wakimoto H."/>
            <person name="Yang C.C."/>
            <person name="Iwamoto M."/>
            <person name="Abe T."/>
            <person name="Yamada Y."/>
            <person name="Muto A."/>
            <person name="Inokuchi H."/>
            <person name="Ikemura T."/>
            <person name="Matsumoto T."/>
            <person name="Sasaki T."/>
            <person name="Itoh T."/>
        </authorList>
    </citation>
    <scope>NUCLEOTIDE SEQUENCE [LARGE SCALE GENOMIC DNA]</scope>
    <source>
        <strain evidence="3">cv. Nipponbare</strain>
    </source>
</reference>
<organism evidence="2 3">
    <name type="scientific">Oryza sativa subsp. japonica</name>
    <name type="common">Rice</name>
    <dbReference type="NCBI Taxonomy" id="39947"/>
    <lineage>
        <taxon>Eukaryota</taxon>
        <taxon>Viridiplantae</taxon>
        <taxon>Streptophyta</taxon>
        <taxon>Embryophyta</taxon>
        <taxon>Tracheophyta</taxon>
        <taxon>Spermatophyta</taxon>
        <taxon>Magnoliopsida</taxon>
        <taxon>Liliopsida</taxon>
        <taxon>Poales</taxon>
        <taxon>Poaceae</taxon>
        <taxon>BOP clade</taxon>
        <taxon>Oryzoideae</taxon>
        <taxon>Oryzeae</taxon>
        <taxon>Oryzinae</taxon>
        <taxon>Oryza</taxon>
        <taxon>Oryza sativa</taxon>
    </lineage>
</organism>
<accession>A0A0P0W213</accession>
<evidence type="ECO:0000256" key="1">
    <source>
        <dbReference type="SAM" id="MobiDB-lite"/>
    </source>
</evidence>
<evidence type="ECO:0000313" key="2">
    <source>
        <dbReference type="EMBL" id="BAS85688.1"/>
    </source>
</evidence>
<dbReference type="AlphaFoldDB" id="A0A0P0W213"/>
<feature type="compositionally biased region" description="Basic and acidic residues" evidence="1">
    <location>
        <begin position="66"/>
        <end position="91"/>
    </location>
</feature>
<gene>
    <name evidence="2" type="ordered locus">Os03g0670900</name>
    <name evidence="2" type="ORF">OSNPB_030670900</name>
</gene>
<reference evidence="3" key="1">
    <citation type="journal article" date="2005" name="Nature">
        <title>The map-based sequence of the rice genome.</title>
        <authorList>
            <consortium name="International rice genome sequencing project (IRGSP)"/>
            <person name="Matsumoto T."/>
            <person name="Wu J."/>
            <person name="Kanamori H."/>
            <person name="Katayose Y."/>
            <person name="Fujisawa M."/>
            <person name="Namiki N."/>
            <person name="Mizuno H."/>
            <person name="Yamamoto K."/>
            <person name="Antonio B.A."/>
            <person name="Baba T."/>
            <person name="Sakata K."/>
            <person name="Nagamura Y."/>
            <person name="Aoki H."/>
            <person name="Arikawa K."/>
            <person name="Arita K."/>
            <person name="Bito T."/>
            <person name="Chiden Y."/>
            <person name="Fujitsuka N."/>
            <person name="Fukunaka R."/>
            <person name="Hamada M."/>
            <person name="Harada C."/>
            <person name="Hayashi A."/>
            <person name="Hijishita S."/>
            <person name="Honda M."/>
            <person name="Hosokawa S."/>
            <person name="Ichikawa Y."/>
            <person name="Idonuma A."/>
            <person name="Iijima M."/>
            <person name="Ikeda M."/>
            <person name="Ikeno M."/>
            <person name="Ito K."/>
            <person name="Ito S."/>
            <person name="Ito T."/>
            <person name="Ito Y."/>
            <person name="Ito Y."/>
            <person name="Iwabuchi A."/>
            <person name="Kamiya K."/>
            <person name="Karasawa W."/>
            <person name="Kurita K."/>
            <person name="Katagiri S."/>
            <person name="Kikuta A."/>
            <person name="Kobayashi H."/>
            <person name="Kobayashi N."/>
            <person name="Machita K."/>
            <person name="Maehara T."/>
            <person name="Masukawa M."/>
            <person name="Mizubayashi T."/>
            <person name="Mukai Y."/>
            <person name="Nagasaki H."/>
            <person name="Nagata Y."/>
            <person name="Naito S."/>
            <person name="Nakashima M."/>
            <person name="Nakama Y."/>
            <person name="Nakamichi Y."/>
            <person name="Nakamura M."/>
            <person name="Meguro A."/>
            <person name="Negishi M."/>
            <person name="Ohta I."/>
            <person name="Ohta T."/>
            <person name="Okamoto M."/>
            <person name="Ono N."/>
            <person name="Saji S."/>
            <person name="Sakaguchi M."/>
            <person name="Sakai K."/>
            <person name="Shibata M."/>
            <person name="Shimokawa T."/>
            <person name="Song J."/>
            <person name="Takazaki Y."/>
            <person name="Terasawa K."/>
            <person name="Tsugane M."/>
            <person name="Tsuji K."/>
            <person name="Ueda S."/>
            <person name="Waki K."/>
            <person name="Yamagata H."/>
            <person name="Yamamoto M."/>
            <person name="Yamamoto S."/>
            <person name="Yamane H."/>
            <person name="Yoshiki S."/>
            <person name="Yoshihara R."/>
            <person name="Yukawa K."/>
            <person name="Zhong H."/>
            <person name="Yano M."/>
            <person name="Yuan Q."/>
            <person name="Ouyang S."/>
            <person name="Liu J."/>
            <person name="Jones K.M."/>
            <person name="Gansberger K."/>
            <person name="Moffat K."/>
            <person name="Hill J."/>
            <person name="Bera J."/>
            <person name="Fadrosh D."/>
            <person name="Jin S."/>
            <person name="Johri S."/>
            <person name="Kim M."/>
            <person name="Overton L."/>
            <person name="Reardon M."/>
            <person name="Tsitrin T."/>
            <person name="Vuong H."/>
            <person name="Weaver B."/>
            <person name="Ciecko A."/>
            <person name="Tallon L."/>
            <person name="Jackson J."/>
            <person name="Pai G."/>
            <person name="Aken S.V."/>
            <person name="Utterback T."/>
            <person name="Reidmuller S."/>
            <person name="Feldblyum T."/>
            <person name="Hsiao J."/>
            <person name="Zismann V."/>
            <person name="Iobst S."/>
            <person name="de Vazeille A.R."/>
            <person name="Buell C.R."/>
            <person name="Ying K."/>
            <person name="Li Y."/>
            <person name="Lu T."/>
            <person name="Huang Y."/>
            <person name="Zhao Q."/>
            <person name="Feng Q."/>
            <person name="Zhang L."/>
            <person name="Zhu J."/>
            <person name="Weng Q."/>
            <person name="Mu J."/>
            <person name="Lu Y."/>
            <person name="Fan D."/>
            <person name="Liu Y."/>
            <person name="Guan J."/>
            <person name="Zhang Y."/>
            <person name="Yu S."/>
            <person name="Liu X."/>
            <person name="Zhang Y."/>
            <person name="Hong G."/>
            <person name="Han B."/>
            <person name="Choisne N."/>
            <person name="Demange N."/>
            <person name="Orjeda G."/>
            <person name="Samain S."/>
            <person name="Cattolico L."/>
            <person name="Pelletier E."/>
            <person name="Couloux A."/>
            <person name="Segurens B."/>
            <person name="Wincker P."/>
            <person name="D'Hont A."/>
            <person name="Scarpelli C."/>
            <person name="Weissenbach J."/>
            <person name="Salanoubat M."/>
            <person name="Quetier F."/>
            <person name="Yu Y."/>
            <person name="Kim H.R."/>
            <person name="Rambo T."/>
            <person name="Currie J."/>
            <person name="Collura K."/>
            <person name="Luo M."/>
            <person name="Yang T."/>
            <person name="Ammiraju J.S.S."/>
            <person name="Engler F."/>
            <person name="Soderlund C."/>
            <person name="Wing R.A."/>
            <person name="Palmer L.E."/>
            <person name="de la Bastide M."/>
            <person name="Spiegel L."/>
            <person name="Nascimento L."/>
            <person name="Zutavern T."/>
            <person name="O'Shaughnessy A."/>
            <person name="Dike S."/>
            <person name="Dedhia N."/>
            <person name="Preston R."/>
            <person name="Balija V."/>
            <person name="McCombie W.R."/>
            <person name="Chow T."/>
            <person name="Chen H."/>
            <person name="Chung M."/>
            <person name="Chen C."/>
            <person name="Shaw J."/>
            <person name="Wu H."/>
            <person name="Hsiao K."/>
            <person name="Chao Y."/>
            <person name="Chu M."/>
            <person name="Cheng C."/>
            <person name="Hour A."/>
            <person name="Lee P."/>
            <person name="Lin S."/>
            <person name="Lin Y."/>
            <person name="Liou J."/>
            <person name="Liu S."/>
            <person name="Hsing Y."/>
            <person name="Raghuvanshi S."/>
            <person name="Mohanty A."/>
            <person name="Bharti A.K."/>
            <person name="Gaur A."/>
            <person name="Gupta V."/>
            <person name="Kumar D."/>
            <person name="Ravi V."/>
            <person name="Vij S."/>
            <person name="Kapur A."/>
            <person name="Khurana P."/>
            <person name="Khurana P."/>
            <person name="Khurana J.P."/>
            <person name="Tyagi A.K."/>
            <person name="Gaikwad K."/>
            <person name="Singh A."/>
            <person name="Dalal V."/>
            <person name="Srivastava S."/>
            <person name="Dixit A."/>
            <person name="Pal A.K."/>
            <person name="Ghazi I.A."/>
            <person name="Yadav M."/>
            <person name="Pandit A."/>
            <person name="Bhargava A."/>
            <person name="Sureshbabu K."/>
            <person name="Batra K."/>
            <person name="Sharma T.R."/>
            <person name="Mohapatra T."/>
            <person name="Singh N.K."/>
            <person name="Messing J."/>
            <person name="Nelson A.B."/>
            <person name="Fuks G."/>
            <person name="Kavchok S."/>
            <person name="Keizer G."/>
            <person name="Linton E."/>
            <person name="Llaca V."/>
            <person name="Song R."/>
            <person name="Tanyolac B."/>
            <person name="Young S."/>
            <person name="Ho-Il K."/>
            <person name="Hahn J.H."/>
            <person name="Sangsakoo G."/>
            <person name="Vanavichit A."/>
            <person name="de Mattos Luiz.A.T."/>
            <person name="Zimmer P.D."/>
            <person name="Malone G."/>
            <person name="Dellagostin O."/>
            <person name="de Oliveira A.C."/>
            <person name="Bevan M."/>
            <person name="Bancroft I."/>
            <person name="Minx P."/>
            <person name="Cordum H."/>
            <person name="Wilson R."/>
            <person name="Cheng Z."/>
            <person name="Jin W."/>
            <person name="Jiang J."/>
            <person name="Leong S.A."/>
            <person name="Iwama H."/>
            <person name="Gojobori T."/>
            <person name="Itoh T."/>
            <person name="Niimura Y."/>
            <person name="Fujii Y."/>
            <person name="Habara T."/>
            <person name="Sakai H."/>
            <person name="Sato Y."/>
            <person name="Wilson G."/>
            <person name="Kumar K."/>
            <person name="McCouch S."/>
            <person name="Juretic N."/>
            <person name="Hoen D."/>
            <person name="Wright S."/>
            <person name="Bruskiewich R."/>
            <person name="Bureau T."/>
            <person name="Miyao A."/>
            <person name="Hirochika H."/>
            <person name="Nishikawa T."/>
            <person name="Kadowaki K."/>
            <person name="Sugiura M."/>
            <person name="Burr B."/>
            <person name="Sasaki T."/>
        </authorList>
    </citation>
    <scope>NUCLEOTIDE SEQUENCE [LARGE SCALE GENOMIC DNA]</scope>
    <source>
        <strain evidence="3">cv. Nipponbare</strain>
    </source>
</reference>
<protein>
    <submittedName>
        <fullName evidence="2">Os03g0670900 protein</fullName>
    </submittedName>
</protein>
<reference evidence="2 3" key="3">
    <citation type="journal article" date="2013" name="Rice">
        <title>Improvement of the Oryza sativa Nipponbare reference genome using next generation sequence and optical map data.</title>
        <authorList>
            <person name="Kawahara Y."/>
            <person name="de la Bastide M."/>
            <person name="Hamilton J.P."/>
            <person name="Kanamori H."/>
            <person name="McCombie W.R."/>
            <person name="Ouyang S."/>
            <person name="Schwartz D.C."/>
            <person name="Tanaka T."/>
            <person name="Wu J."/>
            <person name="Zhou S."/>
            <person name="Childs K.L."/>
            <person name="Davidson R.M."/>
            <person name="Lin H."/>
            <person name="Quesada-Ocampo L."/>
            <person name="Vaillancourt B."/>
            <person name="Sakai H."/>
            <person name="Lee S.S."/>
            <person name="Kim J."/>
            <person name="Numa H."/>
            <person name="Itoh T."/>
            <person name="Buell C.R."/>
            <person name="Matsumoto T."/>
        </authorList>
    </citation>
    <scope>NUCLEOTIDE SEQUENCE [LARGE SCALE GENOMIC DNA]</scope>
    <source>
        <strain evidence="3">cv. Nipponbare</strain>
    </source>
</reference>
<evidence type="ECO:0000313" key="3">
    <source>
        <dbReference type="Proteomes" id="UP000059680"/>
    </source>
</evidence>
<feature type="region of interest" description="Disordered" evidence="1">
    <location>
        <begin position="59"/>
        <end position="158"/>
    </location>
</feature>
<sequence>MRPAVTTAAEMEKSGRRLHRRYLKGDKVVALLPDGRFLPPFSPSAAGRQPPAISFLRALAGRPGNSRREEGCQEGKGRRQKDVGREREHEVVVALLPHGRRPPPFSPPVIGRRPSLSTCAHRQARELGEGGRMPGGRGEKGDGRIHRRRSKGHEVFVT</sequence>